<dbReference type="PROSITE" id="PS00463">
    <property type="entry name" value="ZN2_CY6_FUNGAL_1"/>
    <property type="match status" value="1"/>
</dbReference>
<feature type="compositionally biased region" description="Low complexity" evidence="3">
    <location>
        <begin position="68"/>
        <end position="84"/>
    </location>
</feature>
<dbReference type="InterPro" id="IPR036864">
    <property type="entry name" value="Zn2-C6_fun-type_DNA-bd_sf"/>
</dbReference>
<evidence type="ECO:0000256" key="3">
    <source>
        <dbReference type="SAM" id="MobiDB-lite"/>
    </source>
</evidence>
<dbReference type="PANTHER" id="PTHR47425:SF3">
    <property type="entry name" value="ZN(II)2CYS6 TRANSCRIPTION FACTOR (EUROFUNG)"/>
    <property type="match status" value="1"/>
</dbReference>
<dbReference type="GO" id="GO:0003677">
    <property type="term" value="F:DNA binding"/>
    <property type="evidence" value="ECO:0007669"/>
    <property type="project" value="InterPro"/>
</dbReference>
<organism evidence="5 6">
    <name type="scientific">Fusarium venenatum</name>
    <dbReference type="NCBI Taxonomy" id="56646"/>
    <lineage>
        <taxon>Eukaryota</taxon>
        <taxon>Fungi</taxon>
        <taxon>Dikarya</taxon>
        <taxon>Ascomycota</taxon>
        <taxon>Pezizomycotina</taxon>
        <taxon>Sordariomycetes</taxon>
        <taxon>Hypocreomycetidae</taxon>
        <taxon>Hypocreales</taxon>
        <taxon>Nectriaceae</taxon>
        <taxon>Fusarium</taxon>
    </lineage>
</organism>
<dbReference type="Proteomes" id="UP000245910">
    <property type="component" value="Chromosome IIII"/>
</dbReference>
<dbReference type="STRING" id="56646.A0A2L2SYH6"/>
<dbReference type="Pfam" id="PF04082">
    <property type="entry name" value="Fungal_trans"/>
    <property type="match status" value="1"/>
</dbReference>
<dbReference type="CDD" id="cd00067">
    <property type="entry name" value="GAL4"/>
    <property type="match status" value="1"/>
</dbReference>
<sequence>MPPSNGKSYRRAHVACMACKARKVRCTVTLSGPPCANCIVDNVPCEIQTRKRRRNGDILSRSSDVGTPDSPLPLEQSPSSPTPLVSHSGNLSQVNHAAAGDHEPRQWASLSDSDRHTPLGQPQSAQNSSSAAVSREVIFVGNSTNDHENDVVPDTDLDECRQTEIVSSRASTPVANATSAWAETLEQRESSDSRVPFYPDYLLPEEVEYLRFKGCFSLPPQSLREALLRAYFHHSHPFEPVLDSQDFFNNYSKGNVSLLLLWNIFMCAASFVDNDLFSANFYDSQLAFKRTAFQRAKALYDADYEKNKITLIQSVFLMGHFYANAEDRMGPWHWNGIAISLSHTIGLHMLTSPARDGIPPLWRRVWWCIYYREVWLSMGQGRPMRISLDHCSTPMLGSYDTSPGSSPEFEHYLPEQLGTLLGMWLKLIGVTRVMGEILSNNYAIRGTRPSRAVIERYENEIHANWYPDGNRDQSPVLLSHLYQLRLQTQLTSRRAAIIALYRPFLHESPDGVPVEEHDAWKTLVNNKLRTAASHATHAVNCMMAEGLIKFSQSISVLAIIPPVQVHLLEMATSKSSSSTQLAKHNLALCLLALDEMRKTYVSADAAYKLFDRARAMIEKTRQEAEVGLRDSTISPERQGIETAQWLDDSAGYDLTSAGVLSSLWAPFANIIPDDFSGYSS</sequence>
<feature type="region of interest" description="Disordered" evidence="3">
    <location>
        <begin position="54"/>
        <end position="133"/>
    </location>
</feature>
<feature type="compositionally biased region" description="Polar residues" evidence="3">
    <location>
        <begin position="85"/>
        <end position="95"/>
    </location>
</feature>
<keyword evidence="6" id="KW-1185">Reference proteome</keyword>
<dbReference type="SUPFAM" id="SSF57701">
    <property type="entry name" value="Zn2/Cys6 DNA-binding domain"/>
    <property type="match status" value="1"/>
</dbReference>
<dbReference type="PANTHER" id="PTHR47425">
    <property type="entry name" value="FARB-RELATED"/>
    <property type="match status" value="1"/>
</dbReference>
<proteinExistence type="predicted"/>
<feature type="compositionally biased region" description="Low complexity" evidence="3">
    <location>
        <begin position="121"/>
        <end position="133"/>
    </location>
</feature>
<dbReference type="AlphaFoldDB" id="A0A2L2SYH6"/>
<dbReference type="GO" id="GO:0008270">
    <property type="term" value="F:zinc ion binding"/>
    <property type="evidence" value="ECO:0007669"/>
    <property type="project" value="InterPro"/>
</dbReference>
<name>A0A2L2SYH6_9HYPO</name>
<dbReference type="GO" id="GO:0006351">
    <property type="term" value="P:DNA-templated transcription"/>
    <property type="evidence" value="ECO:0007669"/>
    <property type="project" value="InterPro"/>
</dbReference>
<dbReference type="PROSITE" id="PS50048">
    <property type="entry name" value="ZN2_CY6_FUNGAL_2"/>
    <property type="match status" value="1"/>
</dbReference>
<dbReference type="InterPro" id="IPR001138">
    <property type="entry name" value="Zn2Cys6_DnaBD"/>
</dbReference>
<keyword evidence="1" id="KW-0479">Metal-binding</keyword>
<dbReference type="SMART" id="SM00906">
    <property type="entry name" value="Fungal_trans"/>
    <property type="match status" value="1"/>
</dbReference>
<dbReference type="CDD" id="cd12148">
    <property type="entry name" value="fungal_TF_MHR"/>
    <property type="match status" value="1"/>
</dbReference>
<evidence type="ECO:0000256" key="2">
    <source>
        <dbReference type="ARBA" id="ARBA00023242"/>
    </source>
</evidence>
<dbReference type="InterPro" id="IPR007219">
    <property type="entry name" value="XnlR_reg_dom"/>
</dbReference>
<evidence type="ECO:0000313" key="5">
    <source>
        <dbReference type="EMBL" id="CEI42204.1"/>
    </source>
</evidence>
<evidence type="ECO:0000256" key="1">
    <source>
        <dbReference type="ARBA" id="ARBA00022723"/>
    </source>
</evidence>
<evidence type="ECO:0000259" key="4">
    <source>
        <dbReference type="PROSITE" id="PS50048"/>
    </source>
</evidence>
<dbReference type="SMART" id="SM00066">
    <property type="entry name" value="GAL4"/>
    <property type="match status" value="1"/>
</dbReference>
<keyword evidence="2" id="KW-0539">Nucleus</keyword>
<protein>
    <recommendedName>
        <fullName evidence="4">Zn(2)-C6 fungal-type domain-containing protein</fullName>
    </recommendedName>
</protein>
<evidence type="ECO:0000313" key="6">
    <source>
        <dbReference type="Proteomes" id="UP000245910"/>
    </source>
</evidence>
<reference evidence="6" key="1">
    <citation type="submission" date="2014-10" db="EMBL/GenBank/DDBJ databases">
        <authorList>
            <person name="King R."/>
        </authorList>
    </citation>
    <scope>NUCLEOTIDE SEQUENCE [LARGE SCALE GENOMIC DNA]</scope>
    <source>
        <strain evidence="6">A3/5</strain>
    </source>
</reference>
<feature type="domain" description="Zn(2)-C6 fungal-type" evidence="4">
    <location>
        <begin position="15"/>
        <end position="47"/>
    </location>
</feature>
<dbReference type="Gene3D" id="4.10.240.10">
    <property type="entry name" value="Zn(2)-C6 fungal-type DNA-binding domain"/>
    <property type="match status" value="1"/>
</dbReference>
<dbReference type="Pfam" id="PF00172">
    <property type="entry name" value="Zn_clus"/>
    <property type="match status" value="1"/>
</dbReference>
<dbReference type="EMBL" id="LN649232">
    <property type="protein sequence ID" value="CEI42204.1"/>
    <property type="molecule type" value="Genomic_DNA"/>
</dbReference>
<dbReference type="InterPro" id="IPR052761">
    <property type="entry name" value="Fungal_Detox/Toxin_TFs"/>
</dbReference>
<accession>A0A2L2SYH6</accession>
<dbReference type="GO" id="GO:0000981">
    <property type="term" value="F:DNA-binding transcription factor activity, RNA polymerase II-specific"/>
    <property type="evidence" value="ECO:0007669"/>
    <property type="project" value="InterPro"/>
</dbReference>